<dbReference type="InterPro" id="IPR011009">
    <property type="entry name" value="Kinase-like_dom_sf"/>
</dbReference>
<dbReference type="AlphaFoldDB" id="A0A397IXT1"/>
<protein>
    <recommendedName>
        <fullName evidence="3">Serine-threonine/tyrosine-protein kinase catalytic domain-containing protein</fullName>
    </recommendedName>
</protein>
<reference evidence="1 2" key="1">
    <citation type="submission" date="2018-08" db="EMBL/GenBank/DDBJ databases">
        <title>Genome and evolution of the arbuscular mycorrhizal fungus Diversispora epigaea (formerly Glomus versiforme) and its bacterial endosymbionts.</title>
        <authorList>
            <person name="Sun X."/>
            <person name="Fei Z."/>
            <person name="Harrison M."/>
        </authorList>
    </citation>
    <scope>NUCLEOTIDE SEQUENCE [LARGE SCALE GENOMIC DNA]</scope>
    <source>
        <strain evidence="1 2">IT104</strain>
    </source>
</reference>
<proteinExistence type="predicted"/>
<dbReference type="Gene3D" id="1.10.510.10">
    <property type="entry name" value="Transferase(Phosphotransferase) domain 1"/>
    <property type="match status" value="1"/>
</dbReference>
<keyword evidence="2" id="KW-1185">Reference proteome</keyword>
<comment type="caution">
    <text evidence="1">The sequence shown here is derived from an EMBL/GenBank/DDBJ whole genome shotgun (WGS) entry which is preliminary data.</text>
</comment>
<dbReference type="Proteomes" id="UP000266861">
    <property type="component" value="Unassembled WGS sequence"/>
</dbReference>
<dbReference type="SUPFAM" id="SSF56112">
    <property type="entry name" value="Protein kinase-like (PK-like)"/>
    <property type="match status" value="1"/>
</dbReference>
<accession>A0A397IXT1</accession>
<dbReference type="OrthoDB" id="2403434at2759"/>
<evidence type="ECO:0008006" key="3">
    <source>
        <dbReference type="Google" id="ProtNLM"/>
    </source>
</evidence>
<gene>
    <name evidence="1" type="ORF">Glove_161g21</name>
</gene>
<evidence type="ECO:0000313" key="1">
    <source>
        <dbReference type="EMBL" id="RHZ78566.1"/>
    </source>
</evidence>
<name>A0A397IXT1_9GLOM</name>
<sequence length="160" mass="18842">MVTGFPPYPDIPHDKDLTIKICNGLHTPKLITRIIMRCWDARVTHRPTFKELYNELWKYYKDYKDYLEYGKNKDSEIVIQIKKAEEFSANQESTDTTTTTPLNYQTHPQAIYTSRLLYYSNLPKPKNEENFERELEELTESMSNLCPSDSGQVDLNMSNF</sequence>
<evidence type="ECO:0000313" key="2">
    <source>
        <dbReference type="Proteomes" id="UP000266861"/>
    </source>
</evidence>
<dbReference type="EMBL" id="PQFF01000152">
    <property type="protein sequence ID" value="RHZ78566.1"/>
    <property type="molecule type" value="Genomic_DNA"/>
</dbReference>
<organism evidence="1 2">
    <name type="scientific">Diversispora epigaea</name>
    <dbReference type="NCBI Taxonomy" id="1348612"/>
    <lineage>
        <taxon>Eukaryota</taxon>
        <taxon>Fungi</taxon>
        <taxon>Fungi incertae sedis</taxon>
        <taxon>Mucoromycota</taxon>
        <taxon>Glomeromycotina</taxon>
        <taxon>Glomeromycetes</taxon>
        <taxon>Diversisporales</taxon>
        <taxon>Diversisporaceae</taxon>
        <taxon>Diversispora</taxon>
    </lineage>
</organism>